<accession>A0A1Y1UVU9</accession>
<reference evidence="1 2" key="2">
    <citation type="submission" date="2016-08" db="EMBL/GenBank/DDBJ databases">
        <title>Pervasive Adenine N6-methylation of Active Genes in Fungi.</title>
        <authorList>
            <consortium name="DOE Joint Genome Institute"/>
            <person name="Mondo S.J."/>
            <person name="Dannebaum R.O."/>
            <person name="Kuo R.C."/>
            <person name="Labutti K."/>
            <person name="Haridas S."/>
            <person name="Kuo A."/>
            <person name="Salamov A."/>
            <person name="Ahrendt S.R."/>
            <person name="Lipzen A."/>
            <person name="Sullivan W."/>
            <person name="Andreopoulos W.B."/>
            <person name="Clum A."/>
            <person name="Lindquist E."/>
            <person name="Daum C."/>
            <person name="Ramamoorthy G.K."/>
            <person name="Gryganskyi A."/>
            <person name="Culley D."/>
            <person name="Magnuson J.K."/>
            <person name="James T.Y."/>
            <person name="O'Malley M.A."/>
            <person name="Stajich J.E."/>
            <person name="Spatafora J.W."/>
            <person name="Visel A."/>
            <person name="Grigoriev I.V."/>
        </authorList>
    </citation>
    <scope>NUCLEOTIDE SEQUENCE [LARGE SCALE GENOMIC DNA]</scope>
    <source>
        <strain evidence="2">finn</strain>
    </source>
</reference>
<dbReference type="STRING" id="1754191.A0A1Y1UVU9"/>
<dbReference type="Gene3D" id="3.40.190.10">
    <property type="entry name" value="Periplasmic binding protein-like II"/>
    <property type="match status" value="1"/>
</dbReference>
<reference evidence="1 2" key="1">
    <citation type="submission" date="2016-08" db="EMBL/GenBank/DDBJ databases">
        <title>Genomes of anaerobic fungi encode conserved fungal cellulosomes for biomass hydrolysis.</title>
        <authorList>
            <consortium name="DOE Joint Genome Institute"/>
            <person name="Haitjema C.H."/>
            <person name="Gilmore S.P."/>
            <person name="Henske J.K."/>
            <person name="Solomon K.V."/>
            <person name="De Groot R."/>
            <person name="Kuo A."/>
            <person name="Mondo S.J."/>
            <person name="Salamov A.A."/>
            <person name="Labutti K."/>
            <person name="Zhao Z."/>
            <person name="Chiniquy J."/>
            <person name="Barry K."/>
            <person name="Brewer H.M."/>
            <person name="Purvine S.O."/>
            <person name="Wright A.T."/>
            <person name="Boxma B."/>
            <person name="Van Alen T."/>
            <person name="Hackstein J.H."/>
            <person name="Baker S.E."/>
            <person name="Grigoriev I.V."/>
            <person name="O'Malley M.A."/>
        </authorList>
    </citation>
    <scope>NUCLEOTIDE SEQUENCE [LARGE SCALE GENOMIC DNA]</scope>
    <source>
        <strain evidence="2">finn</strain>
    </source>
</reference>
<organism evidence="1 2">
    <name type="scientific">Piromyces finnis</name>
    <dbReference type="NCBI Taxonomy" id="1754191"/>
    <lineage>
        <taxon>Eukaryota</taxon>
        <taxon>Fungi</taxon>
        <taxon>Fungi incertae sedis</taxon>
        <taxon>Chytridiomycota</taxon>
        <taxon>Chytridiomycota incertae sedis</taxon>
        <taxon>Neocallimastigomycetes</taxon>
        <taxon>Neocallimastigales</taxon>
        <taxon>Neocallimastigaceae</taxon>
        <taxon>Piromyces</taxon>
    </lineage>
</organism>
<comment type="caution">
    <text evidence="1">The sequence shown here is derived from an EMBL/GenBank/DDBJ whole genome shotgun (WGS) entry which is preliminary data.</text>
</comment>
<dbReference type="SUPFAM" id="SSF53850">
    <property type="entry name" value="Periplasmic binding protein-like II"/>
    <property type="match status" value="1"/>
</dbReference>
<dbReference type="EMBL" id="MCFH01000069">
    <property type="protein sequence ID" value="ORX42200.1"/>
    <property type="molecule type" value="Genomic_DNA"/>
</dbReference>
<name>A0A1Y1UVU9_9FUNG</name>
<evidence type="ECO:0000313" key="2">
    <source>
        <dbReference type="Proteomes" id="UP000193719"/>
    </source>
</evidence>
<protein>
    <recommendedName>
        <fullName evidence="3">Periplasmic binding protein-like II</fullName>
    </recommendedName>
</protein>
<evidence type="ECO:0000313" key="1">
    <source>
        <dbReference type="EMBL" id="ORX42200.1"/>
    </source>
</evidence>
<keyword evidence="2" id="KW-1185">Reference proteome</keyword>
<sequence length="112" mass="13465">FITDYDLYLLDLKKIIPEEHIKMFNPDFVEQYCTINDKLIGLPVTLSFSVLYSNRNILNKYNKNIPKTWDELLDTSKYILEMERTNYNNTELRAYNGLFNGIYITFISYHYK</sequence>
<evidence type="ECO:0008006" key="3">
    <source>
        <dbReference type="Google" id="ProtNLM"/>
    </source>
</evidence>
<proteinExistence type="predicted"/>
<gene>
    <name evidence="1" type="ORF">BCR36DRAFT_308104</name>
</gene>
<feature type="non-terminal residue" evidence="1">
    <location>
        <position position="1"/>
    </location>
</feature>
<dbReference type="AlphaFoldDB" id="A0A1Y1UVU9"/>
<dbReference type="Proteomes" id="UP000193719">
    <property type="component" value="Unassembled WGS sequence"/>
</dbReference>
<dbReference type="OrthoDB" id="2145717at2759"/>